<evidence type="ECO:0000313" key="3">
    <source>
        <dbReference type="Proteomes" id="UP001055439"/>
    </source>
</evidence>
<dbReference type="EMBL" id="CP097509">
    <property type="protein sequence ID" value="URE19697.1"/>
    <property type="molecule type" value="Genomic_DNA"/>
</dbReference>
<gene>
    <name evidence="2" type="ORF">MUK42_11097</name>
</gene>
<dbReference type="OrthoDB" id="1902659at2759"/>
<accession>A0A9E7GWT3</accession>
<dbReference type="AlphaFoldDB" id="A0A9E7GWT3"/>
<sequence>MAPSVHPGASIGGRGQGVPRANSSKLSASVVLEPYFGRRILWPRQ</sequence>
<evidence type="ECO:0000313" key="2">
    <source>
        <dbReference type="EMBL" id="URE19697.1"/>
    </source>
</evidence>
<feature type="region of interest" description="Disordered" evidence="1">
    <location>
        <begin position="1"/>
        <end position="24"/>
    </location>
</feature>
<organism evidence="2 3">
    <name type="scientific">Musa troglodytarum</name>
    <name type="common">fe'i banana</name>
    <dbReference type="NCBI Taxonomy" id="320322"/>
    <lineage>
        <taxon>Eukaryota</taxon>
        <taxon>Viridiplantae</taxon>
        <taxon>Streptophyta</taxon>
        <taxon>Embryophyta</taxon>
        <taxon>Tracheophyta</taxon>
        <taxon>Spermatophyta</taxon>
        <taxon>Magnoliopsida</taxon>
        <taxon>Liliopsida</taxon>
        <taxon>Zingiberales</taxon>
        <taxon>Musaceae</taxon>
        <taxon>Musa</taxon>
    </lineage>
</organism>
<reference evidence="2" key="1">
    <citation type="submission" date="2022-05" db="EMBL/GenBank/DDBJ databases">
        <title>The Musa troglodytarum L. genome provides insights into the mechanism of non-climacteric behaviour and enrichment of carotenoids.</title>
        <authorList>
            <person name="Wang J."/>
        </authorList>
    </citation>
    <scope>NUCLEOTIDE SEQUENCE</scope>
    <source>
        <tissue evidence="2">Leaf</tissue>
    </source>
</reference>
<keyword evidence="3" id="KW-1185">Reference proteome</keyword>
<proteinExistence type="predicted"/>
<name>A0A9E7GWT3_9LILI</name>
<protein>
    <submittedName>
        <fullName evidence="2">GRAS domain family</fullName>
    </submittedName>
</protein>
<dbReference type="Proteomes" id="UP001055439">
    <property type="component" value="Chromosome 7"/>
</dbReference>
<evidence type="ECO:0000256" key="1">
    <source>
        <dbReference type="SAM" id="MobiDB-lite"/>
    </source>
</evidence>